<evidence type="ECO:0000256" key="1">
    <source>
        <dbReference type="ARBA" id="ARBA00022723"/>
    </source>
</evidence>
<dbReference type="PROSITE" id="PS00463">
    <property type="entry name" value="ZN2_CY6_FUNGAL_1"/>
    <property type="match status" value="1"/>
</dbReference>
<dbReference type="RefSeq" id="XP_033577835.1">
    <property type="nucleotide sequence ID" value="XM_033727961.1"/>
</dbReference>
<proteinExistence type="predicted"/>
<dbReference type="Pfam" id="PF04082">
    <property type="entry name" value="Fungal_trans"/>
    <property type="match status" value="1"/>
</dbReference>
<dbReference type="InterPro" id="IPR001138">
    <property type="entry name" value="Zn2Cys6_DnaBD"/>
</dbReference>
<dbReference type="Pfam" id="PF00172">
    <property type="entry name" value="Zn_clus"/>
    <property type="match status" value="1"/>
</dbReference>
<dbReference type="GO" id="GO:0000981">
    <property type="term" value="F:DNA-binding transcription factor activity, RNA polymerase II-specific"/>
    <property type="evidence" value="ECO:0007669"/>
    <property type="project" value="InterPro"/>
</dbReference>
<reference evidence="6 8" key="1">
    <citation type="journal article" date="2020" name="Stud. Mycol.">
        <title>101 Dothideomycetes genomes: a test case for predicting lifestyles and emergence of pathogens.</title>
        <authorList>
            <person name="Haridas S."/>
            <person name="Albert R."/>
            <person name="Binder M."/>
            <person name="Bloem J."/>
            <person name="Labutti K."/>
            <person name="Salamov A."/>
            <person name="Andreopoulos B."/>
            <person name="Baker S."/>
            <person name="Barry K."/>
            <person name="Bills G."/>
            <person name="Bluhm B."/>
            <person name="Cannon C."/>
            <person name="Castanera R."/>
            <person name="Culley D."/>
            <person name="Daum C."/>
            <person name="Ezra D."/>
            <person name="Gonzalez J."/>
            <person name="Henrissat B."/>
            <person name="Kuo A."/>
            <person name="Liang C."/>
            <person name="Lipzen A."/>
            <person name="Lutzoni F."/>
            <person name="Magnuson J."/>
            <person name="Mondo S."/>
            <person name="Nolan M."/>
            <person name="Ohm R."/>
            <person name="Pangilinan J."/>
            <person name="Park H.-J."/>
            <person name="Ramirez L."/>
            <person name="Alfaro M."/>
            <person name="Sun H."/>
            <person name="Tritt A."/>
            <person name="Yoshinaga Y."/>
            <person name="Zwiers L.-H."/>
            <person name="Turgeon B."/>
            <person name="Goodwin S."/>
            <person name="Spatafora J."/>
            <person name="Crous P."/>
            <person name="Grigoriev I."/>
        </authorList>
    </citation>
    <scope>NUCLEOTIDE SEQUENCE</scope>
    <source>
        <strain evidence="6 8">CBS 304.34</strain>
    </source>
</reference>
<evidence type="ECO:0000256" key="4">
    <source>
        <dbReference type="ARBA" id="ARBA00023242"/>
    </source>
</evidence>
<name>A0A6A6YQ33_9PEZI</name>
<reference evidence="8" key="3">
    <citation type="submission" date="2025-04" db="UniProtKB">
        <authorList>
            <consortium name="RefSeq"/>
        </authorList>
    </citation>
    <scope>IDENTIFICATION</scope>
    <source>
        <strain evidence="8">CBS 304.34</strain>
    </source>
</reference>
<dbReference type="PROSITE" id="PS50048">
    <property type="entry name" value="ZN2_CY6_FUNGAL_2"/>
    <property type="match status" value="1"/>
</dbReference>
<keyword evidence="7" id="KW-1185">Reference proteome</keyword>
<dbReference type="InterPro" id="IPR051127">
    <property type="entry name" value="Fungal_SecMet_Regulators"/>
</dbReference>
<dbReference type="PANTHER" id="PTHR47424:SF5">
    <property type="entry name" value="ZN(II)2CYS6 TRANSCRIPTION FACTOR (EUROFUNG)"/>
    <property type="match status" value="1"/>
</dbReference>
<dbReference type="Proteomes" id="UP000504636">
    <property type="component" value="Unplaced"/>
</dbReference>
<evidence type="ECO:0000313" key="8">
    <source>
        <dbReference type="RefSeq" id="XP_033577835.1"/>
    </source>
</evidence>
<dbReference type="SUPFAM" id="SSF57701">
    <property type="entry name" value="Zn2/Cys6 DNA-binding domain"/>
    <property type="match status" value="1"/>
</dbReference>
<keyword evidence="4" id="KW-0539">Nucleus</keyword>
<dbReference type="PANTHER" id="PTHR47424">
    <property type="entry name" value="REGULATORY PROTEIN GAL4"/>
    <property type="match status" value="1"/>
</dbReference>
<accession>A0A6A6YQ33</accession>
<keyword evidence="1" id="KW-0479">Metal-binding</keyword>
<organism evidence="6">
    <name type="scientific">Mytilinidion resinicola</name>
    <dbReference type="NCBI Taxonomy" id="574789"/>
    <lineage>
        <taxon>Eukaryota</taxon>
        <taxon>Fungi</taxon>
        <taxon>Dikarya</taxon>
        <taxon>Ascomycota</taxon>
        <taxon>Pezizomycotina</taxon>
        <taxon>Dothideomycetes</taxon>
        <taxon>Pleosporomycetidae</taxon>
        <taxon>Mytilinidiales</taxon>
        <taxon>Mytilinidiaceae</taxon>
        <taxon>Mytilinidion</taxon>
    </lineage>
</organism>
<dbReference type="GO" id="GO:0006351">
    <property type="term" value="P:DNA-templated transcription"/>
    <property type="evidence" value="ECO:0007669"/>
    <property type="project" value="InterPro"/>
</dbReference>
<keyword evidence="2" id="KW-0805">Transcription regulation</keyword>
<feature type="domain" description="Zn(2)-C6 fungal-type" evidence="5">
    <location>
        <begin position="16"/>
        <end position="46"/>
    </location>
</feature>
<evidence type="ECO:0000256" key="3">
    <source>
        <dbReference type="ARBA" id="ARBA00023163"/>
    </source>
</evidence>
<gene>
    <name evidence="6 8" type="ORF">BDZ99DRAFT_570170</name>
</gene>
<dbReference type="OrthoDB" id="3862662at2759"/>
<dbReference type="CDD" id="cd12148">
    <property type="entry name" value="fungal_TF_MHR"/>
    <property type="match status" value="1"/>
</dbReference>
<dbReference type="SMART" id="SM00066">
    <property type="entry name" value="GAL4"/>
    <property type="match status" value="1"/>
</dbReference>
<dbReference type="EMBL" id="MU003699">
    <property type="protein sequence ID" value="KAF2810871.1"/>
    <property type="molecule type" value="Genomic_DNA"/>
</dbReference>
<dbReference type="GO" id="GO:0008270">
    <property type="term" value="F:zinc ion binding"/>
    <property type="evidence" value="ECO:0007669"/>
    <property type="project" value="InterPro"/>
</dbReference>
<dbReference type="AlphaFoldDB" id="A0A6A6YQ33"/>
<dbReference type="InterPro" id="IPR036864">
    <property type="entry name" value="Zn2-C6_fun-type_DNA-bd_sf"/>
</dbReference>
<dbReference type="Gene3D" id="4.10.240.10">
    <property type="entry name" value="Zn(2)-C6 fungal-type DNA-binding domain"/>
    <property type="match status" value="1"/>
</dbReference>
<dbReference type="GO" id="GO:0000978">
    <property type="term" value="F:RNA polymerase II cis-regulatory region sequence-specific DNA binding"/>
    <property type="evidence" value="ECO:0007669"/>
    <property type="project" value="TreeGrafter"/>
</dbReference>
<keyword evidence="3" id="KW-0804">Transcription</keyword>
<evidence type="ECO:0000313" key="7">
    <source>
        <dbReference type="Proteomes" id="UP000504636"/>
    </source>
</evidence>
<reference evidence="8" key="2">
    <citation type="submission" date="2020-04" db="EMBL/GenBank/DDBJ databases">
        <authorList>
            <consortium name="NCBI Genome Project"/>
        </authorList>
    </citation>
    <scope>NUCLEOTIDE SEQUENCE</scope>
    <source>
        <strain evidence="8">CBS 304.34</strain>
    </source>
</reference>
<dbReference type="CDD" id="cd00067">
    <property type="entry name" value="GAL4"/>
    <property type="match status" value="1"/>
</dbReference>
<dbReference type="GeneID" id="54468854"/>
<dbReference type="GO" id="GO:0005634">
    <property type="term" value="C:nucleus"/>
    <property type="evidence" value="ECO:0007669"/>
    <property type="project" value="TreeGrafter"/>
</dbReference>
<dbReference type="GO" id="GO:0000435">
    <property type="term" value="P:positive regulation of transcription from RNA polymerase II promoter by galactose"/>
    <property type="evidence" value="ECO:0007669"/>
    <property type="project" value="TreeGrafter"/>
</dbReference>
<evidence type="ECO:0000259" key="5">
    <source>
        <dbReference type="PROSITE" id="PS50048"/>
    </source>
</evidence>
<evidence type="ECO:0000313" key="6">
    <source>
        <dbReference type="EMBL" id="KAF2810871.1"/>
    </source>
</evidence>
<dbReference type="InterPro" id="IPR007219">
    <property type="entry name" value="XnlR_reg_dom"/>
</dbReference>
<sequence>MAADGGRLRTAQAAQACVMCKTRKKRCNKSLPSCGYCTLKDLDCVYAGVPRPGNYVAPTVESPYAMPNWGARSPMNIVSSRMVLSATSSRQVYLEVHSIIRATGQFVDDISARYFQGFHRHLPIISRIRFYNNLITLGAAPAADFSVLLLTICLITHAPALGYQSGHGAPRSVEQQSLYLTARSLFAQVQVSCSPSVLLIQSGLLLAVYEYTHGRPDDAFVTIAGSARMAYAARIHARDRHQPQMTPTAGHSADTDFLLRTEEAANTWWGIVIYERTFFSEVAVFDQPLVTVFPGQDARLPIEPQVLDQLDILDLESLPNIPVSCLTSPKVGGFGRTAQATCLLDQVLKGFDTPDIDSRLLQLERLDSNIQAFLSLVMSQCQGPPGVLYCAAINIAIKALFTLHWHILGQHPQVVRANSKPLDEWQKRSQEALGTVAKMVVEIAEALIAVSPANTATQRIDAMPPMYPYIARAALKHIHSSTQREDVGWLRSAEDVLQASLDKYFQRWSVSGDWTRVDLDAEKRCDNPPI</sequence>
<protein>
    <recommendedName>
        <fullName evidence="5">Zn(2)-C6 fungal-type domain-containing protein</fullName>
    </recommendedName>
</protein>
<evidence type="ECO:0000256" key="2">
    <source>
        <dbReference type="ARBA" id="ARBA00023015"/>
    </source>
</evidence>